<dbReference type="HOGENOM" id="CLU_1515527_0_0_9"/>
<reference evidence="1 2" key="1">
    <citation type="journal article" date="2009" name="Stand. Genomic Sci.">
        <title>Complete genome sequence of Desulfotomaculum acetoxidans type strain (5575).</title>
        <authorList>
            <person name="Spring S."/>
            <person name="Lapidus A."/>
            <person name="Schroder M."/>
            <person name="Gleim D."/>
            <person name="Sims D."/>
            <person name="Meincke L."/>
            <person name="Glavina Del Rio T."/>
            <person name="Tice H."/>
            <person name="Copeland A."/>
            <person name="Cheng J.F."/>
            <person name="Lucas S."/>
            <person name="Chen F."/>
            <person name="Nolan M."/>
            <person name="Bruce D."/>
            <person name="Goodwin L."/>
            <person name="Pitluck S."/>
            <person name="Ivanova N."/>
            <person name="Mavromatis K."/>
            <person name="Mikhailova N."/>
            <person name="Pati A."/>
            <person name="Chen A."/>
            <person name="Palaniappan K."/>
            <person name="Land M."/>
            <person name="Hauser L."/>
            <person name="Chang Y.J."/>
            <person name="Jeffries C.D."/>
            <person name="Chain P."/>
            <person name="Saunders E."/>
            <person name="Brettin T."/>
            <person name="Detter J.C."/>
            <person name="Goker M."/>
            <person name="Bristow J."/>
            <person name="Eisen J.A."/>
            <person name="Markowitz V."/>
            <person name="Hugenholtz P."/>
            <person name="Kyrpides N.C."/>
            <person name="Klenk H.P."/>
            <person name="Han C."/>
        </authorList>
    </citation>
    <scope>NUCLEOTIDE SEQUENCE [LARGE SCALE GENOMIC DNA]</scope>
    <source>
        <strain evidence="2">ATCC 49208 / DSM 771 / VKM B-1644</strain>
    </source>
</reference>
<dbReference type="EMBL" id="CP001720">
    <property type="protein sequence ID" value="ACV64210.1"/>
    <property type="molecule type" value="Genomic_DNA"/>
</dbReference>
<proteinExistence type="predicted"/>
<sequence>MKKILSLLICIIIFLSFIPAGLADEVNSLLQTLPRLTVAPVTQQINNAGGGAVNELNISNVQVLTPSNNEEINTVAGQHGYRVQAQITNNSNETTDGLVIVQVRHGTGATVEEGGKVLDCVGVSSGIPVTGSTVTSDFVLPSGLSGTAYVDVYAWNGWDAQVPLAAPNHSMSFTVNP</sequence>
<dbReference type="RefSeq" id="WP_015758900.1">
    <property type="nucleotide sequence ID" value="NC_013216.1"/>
</dbReference>
<evidence type="ECO:0000313" key="1">
    <source>
        <dbReference type="EMBL" id="ACV64210.1"/>
    </source>
</evidence>
<dbReference type="KEGG" id="dae:Dtox_3491"/>
<organism evidence="1 2">
    <name type="scientific">Desulfofarcimen acetoxidans (strain ATCC 49208 / DSM 771 / KCTC 5769 / VKM B-1644 / 5575)</name>
    <name type="common">Desulfotomaculum acetoxidans</name>
    <dbReference type="NCBI Taxonomy" id="485916"/>
    <lineage>
        <taxon>Bacteria</taxon>
        <taxon>Bacillati</taxon>
        <taxon>Bacillota</taxon>
        <taxon>Clostridia</taxon>
        <taxon>Eubacteriales</taxon>
        <taxon>Peptococcaceae</taxon>
        <taxon>Desulfofarcimen</taxon>
    </lineage>
</organism>
<accession>C8W6V1</accession>
<evidence type="ECO:0000313" key="2">
    <source>
        <dbReference type="Proteomes" id="UP000002217"/>
    </source>
</evidence>
<name>C8W6V1_DESAS</name>
<protein>
    <submittedName>
        <fullName evidence="1">Uncharacterized protein</fullName>
    </submittedName>
</protein>
<keyword evidence="2" id="KW-1185">Reference proteome</keyword>
<dbReference type="Proteomes" id="UP000002217">
    <property type="component" value="Chromosome"/>
</dbReference>
<gene>
    <name evidence="1" type="ordered locus">Dtox_3491</name>
</gene>
<dbReference type="STRING" id="485916.Dtox_3491"/>
<dbReference type="AlphaFoldDB" id="C8W6V1"/>